<feature type="non-terminal residue" evidence="3">
    <location>
        <position position="388"/>
    </location>
</feature>
<comment type="caution">
    <text evidence="3">The sequence shown here is derived from an EMBL/GenBank/DDBJ whole genome shotgun (WGS) entry which is preliminary data.</text>
</comment>
<sequence length="388" mass="40772">MGPVAVYCLIAALDTGAVAQSPSPQGWDLPELTSKAYWGSSPNPEDVSCLRLLTQYTPTQASLQRSRRGRAPKQQDVTLDTGMSTLHRGVPTNKCQMMRHEASEERAPRYLDEQLYKHLGPEDGGHAAASPPELGVGLPCCPARSCHMSSAPPLSCDVPMHIPPTGRAPAVAAQQPQLECNDMSGDLRAPPIPGVVPEAGGPGQPPSVPDQGAALCLLTPQTVTGHRPSGHDPHSSSRRDPGPRTPVLYVLVTATSPPHPATPGASQTPERTRSGVVTTAPRFTGQILVPSSWKGVSSRGTVFTFPAASDGPAPHCPTISPSSPPLSPPAPHPSSSLRGDPGPFLGSPACPALVGVLNPPVQTGHEFRNLYFIFNCNTLCYKNLMATK</sequence>
<reference evidence="4" key="1">
    <citation type="journal article" date="2019" name="IScience">
        <title>Narwhal Genome Reveals Long-Term Low Genetic Diversity despite Current Large Abundance Size.</title>
        <authorList>
            <person name="Westbury M.V."/>
            <person name="Petersen B."/>
            <person name="Garde E."/>
            <person name="Heide-Jorgensen M.P."/>
            <person name="Lorenzen E.D."/>
        </authorList>
    </citation>
    <scope>NUCLEOTIDE SEQUENCE [LARGE SCALE GENOMIC DNA]</scope>
</reference>
<feature type="signal peptide" evidence="2">
    <location>
        <begin position="1"/>
        <end position="19"/>
    </location>
</feature>
<gene>
    <name evidence="3" type="ORF">EI555_021118</name>
</gene>
<feature type="compositionally biased region" description="Pro residues" evidence="1">
    <location>
        <begin position="322"/>
        <end position="332"/>
    </location>
</feature>
<dbReference type="AlphaFoldDB" id="A0A4U1ECP3"/>
<evidence type="ECO:0000256" key="2">
    <source>
        <dbReference type="SAM" id="SignalP"/>
    </source>
</evidence>
<evidence type="ECO:0000313" key="4">
    <source>
        <dbReference type="Proteomes" id="UP000308365"/>
    </source>
</evidence>
<feature type="region of interest" description="Disordered" evidence="1">
    <location>
        <begin position="308"/>
        <end position="342"/>
    </location>
</feature>
<dbReference type="EMBL" id="RWIC01002373">
    <property type="protein sequence ID" value="TKC33748.1"/>
    <property type="molecule type" value="Genomic_DNA"/>
</dbReference>
<evidence type="ECO:0000313" key="3">
    <source>
        <dbReference type="EMBL" id="TKC33748.1"/>
    </source>
</evidence>
<protein>
    <submittedName>
        <fullName evidence="3">Uncharacterized protein</fullName>
    </submittedName>
</protein>
<dbReference type="Proteomes" id="UP000308365">
    <property type="component" value="Unassembled WGS sequence"/>
</dbReference>
<accession>A0A4U1ECP3</accession>
<name>A0A4U1ECP3_MONMO</name>
<feature type="chain" id="PRO_5020261620" evidence="2">
    <location>
        <begin position="20"/>
        <end position="388"/>
    </location>
</feature>
<feature type="compositionally biased region" description="Basic and acidic residues" evidence="1">
    <location>
        <begin position="229"/>
        <end position="242"/>
    </location>
</feature>
<keyword evidence="2" id="KW-0732">Signal</keyword>
<proteinExistence type="predicted"/>
<feature type="region of interest" description="Disordered" evidence="1">
    <location>
        <begin position="222"/>
        <end position="276"/>
    </location>
</feature>
<organism evidence="3 4">
    <name type="scientific">Monodon monoceros</name>
    <name type="common">Narwhal</name>
    <name type="synonym">Ceratodon monodon</name>
    <dbReference type="NCBI Taxonomy" id="40151"/>
    <lineage>
        <taxon>Eukaryota</taxon>
        <taxon>Metazoa</taxon>
        <taxon>Chordata</taxon>
        <taxon>Craniata</taxon>
        <taxon>Vertebrata</taxon>
        <taxon>Euteleostomi</taxon>
        <taxon>Mammalia</taxon>
        <taxon>Eutheria</taxon>
        <taxon>Laurasiatheria</taxon>
        <taxon>Artiodactyla</taxon>
        <taxon>Whippomorpha</taxon>
        <taxon>Cetacea</taxon>
        <taxon>Odontoceti</taxon>
        <taxon>Monodontidae</taxon>
        <taxon>Monodon</taxon>
    </lineage>
</organism>
<evidence type="ECO:0000256" key="1">
    <source>
        <dbReference type="SAM" id="MobiDB-lite"/>
    </source>
</evidence>